<feature type="domain" description="Methyltransferase" evidence="2">
    <location>
        <begin position="36"/>
        <end position="127"/>
    </location>
</feature>
<evidence type="ECO:0000313" key="3">
    <source>
        <dbReference type="EMBL" id="MBD5779610.1"/>
    </source>
</evidence>
<accession>A0A927IHM3</accession>
<dbReference type="InterPro" id="IPR041698">
    <property type="entry name" value="Methyltransf_25"/>
</dbReference>
<dbReference type="PANTHER" id="PTHR43861:SF3">
    <property type="entry name" value="PUTATIVE (AFU_ORTHOLOGUE AFUA_2G14390)-RELATED"/>
    <property type="match status" value="1"/>
</dbReference>
<organism evidence="3 4">
    <name type="scientific">Pelagicoccus enzymogenes</name>
    <dbReference type="NCBI Taxonomy" id="2773457"/>
    <lineage>
        <taxon>Bacteria</taxon>
        <taxon>Pseudomonadati</taxon>
        <taxon>Verrucomicrobiota</taxon>
        <taxon>Opitutia</taxon>
        <taxon>Puniceicoccales</taxon>
        <taxon>Pelagicoccaceae</taxon>
        <taxon>Pelagicoccus</taxon>
    </lineage>
</organism>
<name>A0A927IHM3_9BACT</name>
<protein>
    <submittedName>
        <fullName evidence="3">Class I SAM-dependent methyltransferase</fullName>
    </submittedName>
</protein>
<gene>
    <name evidence="3" type="ORF">IEN85_08890</name>
</gene>
<dbReference type="Gene3D" id="3.40.50.150">
    <property type="entry name" value="Vaccinia Virus protein VP39"/>
    <property type="match status" value="1"/>
</dbReference>
<sequence length="197" mass="21439">MNKWDQRYSSEAFAYGTEPNDFLAEQARHIPSGPCLCLADGEGRNGVYLASLGHPVTSVDSSRVGLEKAQRLATQKGVQIQTIHSDLADFAFEPESYQGIVSIFCHLPSELRKSVYRKSVAALRPGGAFILEAYTPNQLGKGTGGPPVADLLLSLDDLRQDLDGLNFVLARETERDIREGQLHTGIGSIVQVVAIKE</sequence>
<dbReference type="GO" id="GO:0008168">
    <property type="term" value="F:methyltransferase activity"/>
    <property type="evidence" value="ECO:0007669"/>
    <property type="project" value="UniProtKB-KW"/>
</dbReference>
<dbReference type="CDD" id="cd02440">
    <property type="entry name" value="AdoMet_MTases"/>
    <property type="match status" value="1"/>
</dbReference>
<reference evidence="3" key="1">
    <citation type="submission" date="2020-09" db="EMBL/GenBank/DDBJ databases">
        <title>Pelagicoccus enzymogenes sp. nov. with an EPS production, isolated from marine sediment.</title>
        <authorList>
            <person name="Feng X."/>
        </authorList>
    </citation>
    <scope>NUCLEOTIDE SEQUENCE</scope>
    <source>
        <strain evidence="3">NFK12</strain>
    </source>
</reference>
<keyword evidence="4" id="KW-1185">Reference proteome</keyword>
<keyword evidence="1" id="KW-0808">Transferase</keyword>
<dbReference type="PANTHER" id="PTHR43861">
    <property type="entry name" value="TRANS-ACONITATE 2-METHYLTRANSFERASE-RELATED"/>
    <property type="match status" value="1"/>
</dbReference>
<proteinExistence type="predicted"/>
<keyword evidence="3" id="KW-0489">Methyltransferase</keyword>
<evidence type="ECO:0000259" key="2">
    <source>
        <dbReference type="Pfam" id="PF13649"/>
    </source>
</evidence>
<evidence type="ECO:0000313" key="4">
    <source>
        <dbReference type="Proteomes" id="UP000622317"/>
    </source>
</evidence>
<dbReference type="SUPFAM" id="SSF53335">
    <property type="entry name" value="S-adenosyl-L-methionine-dependent methyltransferases"/>
    <property type="match status" value="1"/>
</dbReference>
<dbReference type="Pfam" id="PF13649">
    <property type="entry name" value="Methyltransf_25"/>
    <property type="match status" value="1"/>
</dbReference>
<dbReference type="AlphaFoldDB" id="A0A927IHM3"/>
<dbReference type="InterPro" id="IPR029063">
    <property type="entry name" value="SAM-dependent_MTases_sf"/>
</dbReference>
<dbReference type="RefSeq" id="WP_191616747.1">
    <property type="nucleotide sequence ID" value="NZ_JACYFG010000009.1"/>
</dbReference>
<dbReference type="Proteomes" id="UP000622317">
    <property type="component" value="Unassembled WGS sequence"/>
</dbReference>
<dbReference type="GO" id="GO:0032259">
    <property type="term" value="P:methylation"/>
    <property type="evidence" value="ECO:0007669"/>
    <property type="project" value="UniProtKB-KW"/>
</dbReference>
<dbReference type="EMBL" id="JACYFG010000009">
    <property type="protein sequence ID" value="MBD5779610.1"/>
    <property type="molecule type" value="Genomic_DNA"/>
</dbReference>
<evidence type="ECO:0000256" key="1">
    <source>
        <dbReference type="ARBA" id="ARBA00022679"/>
    </source>
</evidence>
<comment type="caution">
    <text evidence="3">The sequence shown here is derived from an EMBL/GenBank/DDBJ whole genome shotgun (WGS) entry which is preliminary data.</text>
</comment>